<protein>
    <submittedName>
        <fullName evidence="3">META domain-containing protein</fullName>
    </submittedName>
</protein>
<dbReference type="EMBL" id="REFC01000013">
    <property type="protein sequence ID" value="RMA58745.1"/>
    <property type="molecule type" value="Genomic_DNA"/>
</dbReference>
<dbReference type="PROSITE" id="PS51257">
    <property type="entry name" value="PROKAR_LIPOPROTEIN"/>
    <property type="match status" value="1"/>
</dbReference>
<feature type="signal peptide" evidence="1">
    <location>
        <begin position="1"/>
        <end position="20"/>
    </location>
</feature>
<organism evidence="3 4">
    <name type="scientific">Ulvibacter antarcticus</name>
    <dbReference type="NCBI Taxonomy" id="442714"/>
    <lineage>
        <taxon>Bacteria</taxon>
        <taxon>Pseudomonadati</taxon>
        <taxon>Bacteroidota</taxon>
        <taxon>Flavobacteriia</taxon>
        <taxon>Flavobacteriales</taxon>
        <taxon>Flavobacteriaceae</taxon>
        <taxon>Ulvibacter</taxon>
    </lineage>
</organism>
<evidence type="ECO:0000313" key="4">
    <source>
        <dbReference type="Proteomes" id="UP000271339"/>
    </source>
</evidence>
<dbReference type="InterPro" id="IPR005184">
    <property type="entry name" value="DUF306_Meta_HslJ"/>
</dbReference>
<evidence type="ECO:0000256" key="1">
    <source>
        <dbReference type="SAM" id="SignalP"/>
    </source>
</evidence>
<dbReference type="Pfam" id="PF03724">
    <property type="entry name" value="META"/>
    <property type="match status" value="1"/>
</dbReference>
<dbReference type="AlphaFoldDB" id="A0A3L9YKT3"/>
<dbReference type="Proteomes" id="UP000271339">
    <property type="component" value="Unassembled WGS sequence"/>
</dbReference>
<name>A0A3L9YKT3_9FLAO</name>
<comment type="caution">
    <text evidence="3">The sequence shown here is derived from an EMBL/GenBank/DDBJ whole genome shotgun (WGS) entry which is preliminary data.</text>
</comment>
<feature type="chain" id="PRO_5018279668" evidence="1">
    <location>
        <begin position="21"/>
        <end position="164"/>
    </location>
</feature>
<gene>
    <name evidence="3" type="ORF">BXY75_2122</name>
</gene>
<dbReference type="OrthoDB" id="880459at2"/>
<feature type="domain" description="DUF306" evidence="2">
    <location>
        <begin position="37"/>
        <end position="147"/>
    </location>
</feature>
<dbReference type="PANTHER" id="PTHR35535">
    <property type="entry name" value="HEAT SHOCK PROTEIN HSLJ"/>
    <property type="match status" value="1"/>
</dbReference>
<evidence type="ECO:0000313" key="3">
    <source>
        <dbReference type="EMBL" id="RMA58745.1"/>
    </source>
</evidence>
<keyword evidence="4" id="KW-1185">Reference proteome</keyword>
<dbReference type="InterPro" id="IPR053147">
    <property type="entry name" value="Hsp_HslJ-like"/>
</dbReference>
<sequence>MKNKLAVMVLLTLTIVSCDATKHQVDPMEQEDTINTEINDNTWELTTLDGQNIDQSGVKGKKIQFTLNSTDKTISGFSGCNIFSGSYSLEAGGHIRISQVASTRMACPDSKFNENEYLKIFELTDNYTIQNGILSMNVGRRAALAVFKITTMENREGDHIIRNN</sequence>
<dbReference type="Gene3D" id="2.40.128.270">
    <property type="match status" value="1"/>
</dbReference>
<evidence type="ECO:0000259" key="2">
    <source>
        <dbReference type="Pfam" id="PF03724"/>
    </source>
</evidence>
<accession>A0A3L9YKT3</accession>
<dbReference type="PANTHER" id="PTHR35535:SF1">
    <property type="entry name" value="HEAT SHOCK PROTEIN HSLJ"/>
    <property type="match status" value="1"/>
</dbReference>
<reference evidence="3 4" key="1">
    <citation type="submission" date="2018-10" db="EMBL/GenBank/DDBJ databases">
        <title>Genomic Encyclopedia of Archaeal and Bacterial Type Strains, Phase II (KMG-II): from individual species to whole genera.</title>
        <authorList>
            <person name="Goeker M."/>
        </authorList>
    </citation>
    <scope>NUCLEOTIDE SEQUENCE [LARGE SCALE GENOMIC DNA]</scope>
    <source>
        <strain evidence="3 4">DSM 23424</strain>
    </source>
</reference>
<dbReference type="InterPro" id="IPR038670">
    <property type="entry name" value="HslJ-like_sf"/>
</dbReference>
<proteinExistence type="predicted"/>
<dbReference type="RefSeq" id="WP_121907689.1">
    <property type="nucleotide sequence ID" value="NZ_REFC01000013.1"/>
</dbReference>
<keyword evidence="1" id="KW-0732">Signal</keyword>